<dbReference type="Gene3D" id="3.40.50.150">
    <property type="entry name" value="Vaccinia Virus protein VP39"/>
    <property type="match status" value="1"/>
</dbReference>
<dbReference type="GO" id="GO:0008168">
    <property type="term" value="F:methyltransferase activity"/>
    <property type="evidence" value="ECO:0007669"/>
    <property type="project" value="UniProtKB-UniRule"/>
</dbReference>
<comment type="similarity">
    <text evidence="1 4">Belongs to the UPF0677 family.</text>
</comment>
<sequence length="289" mass="33369">MSNRDIKVSKTAQGTCLMRATSYYEQGPYYKSDDYIASLFLPLFLNVMLKYDFLRTILKKSLFKVPGIYEYVISRTKFIDEIVKNFDENIEQVLIFGAGFDSRTIRFKNELRNANVFELDASATQQAKLKIFMEKKIEIPANVTFVSLDFTKESILEKLEEAGFQKSRRCLFLLEGLTYYLNHEAIDSVFNLMSDYSEKNSLLIFDYAIGSAGKEEQFCGDSKTKKQYQALVKAGERPGFMVAGPIQDFLVNYKFDLIQELTSNQLANRYFNIEGFELADFRIVQAIKK</sequence>
<evidence type="ECO:0000256" key="2">
    <source>
        <dbReference type="ARBA" id="ARBA00022603"/>
    </source>
</evidence>
<dbReference type="GO" id="GO:0032259">
    <property type="term" value="P:methylation"/>
    <property type="evidence" value="ECO:0007669"/>
    <property type="project" value="UniProtKB-KW"/>
</dbReference>
<dbReference type="SUPFAM" id="SSF53335">
    <property type="entry name" value="S-adenosyl-L-methionine-dependent methyltransferases"/>
    <property type="match status" value="1"/>
</dbReference>
<organism evidence="5 6">
    <name type="scientific">Sporomusa ovata</name>
    <dbReference type="NCBI Taxonomy" id="2378"/>
    <lineage>
        <taxon>Bacteria</taxon>
        <taxon>Bacillati</taxon>
        <taxon>Bacillota</taxon>
        <taxon>Negativicutes</taxon>
        <taxon>Selenomonadales</taxon>
        <taxon>Sporomusaceae</taxon>
        <taxon>Sporomusa</taxon>
    </lineage>
</organism>
<evidence type="ECO:0000256" key="3">
    <source>
        <dbReference type="ARBA" id="ARBA00022679"/>
    </source>
</evidence>
<dbReference type="InterPro" id="IPR011610">
    <property type="entry name" value="SAM_mthyl_Trfase_ML2640-like"/>
</dbReference>
<dbReference type="PANTHER" id="PTHR43619:SF2">
    <property type="entry name" value="S-ADENOSYL-L-METHIONINE-DEPENDENT METHYLTRANSFERASES SUPERFAMILY PROTEIN"/>
    <property type="match status" value="1"/>
</dbReference>
<dbReference type="EC" id="2.1.1.-" evidence="4"/>
<keyword evidence="4" id="KW-0949">S-adenosyl-L-methionine</keyword>
<evidence type="ECO:0000256" key="1">
    <source>
        <dbReference type="ARBA" id="ARBA00008138"/>
    </source>
</evidence>
<reference evidence="6" key="1">
    <citation type="submission" date="2015-03" db="EMBL/GenBank/DDBJ databases">
        <authorList>
            <person name="Nijsse Bart"/>
        </authorList>
    </citation>
    <scope>NUCLEOTIDE SEQUENCE [LARGE SCALE GENOMIC DNA]</scope>
</reference>
<evidence type="ECO:0000256" key="4">
    <source>
        <dbReference type="RuleBase" id="RU362030"/>
    </source>
</evidence>
<dbReference type="InterPro" id="IPR007213">
    <property type="entry name" value="Ppm1/Ppm2/Tcmp"/>
</dbReference>
<dbReference type="InterPro" id="IPR029063">
    <property type="entry name" value="SAM-dependent_MTases_sf"/>
</dbReference>
<evidence type="ECO:0000313" key="5">
    <source>
        <dbReference type="EMBL" id="CQR72746.1"/>
    </source>
</evidence>
<keyword evidence="2 4" id="KW-0489">Methyltransferase</keyword>
<dbReference type="EMBL" id="CTRP01000011">
    <property type="protein sequence ID" value="CQR72746.1"/>
    <property type="molecule type" value="Genomic_DNA"/>
</dbReference>
<keyword evidence="6" id="KW-1185">Reference proteome</keyword>
<keyword evidence="3" id="KW-0808">Transferase</keyword>
<dbReference type="Proteomes" id="UP000049855">
    <property type="component" value="Unassembled WGS sequence"/>
</dbReference>
<proteinExistence type="inferred from homology"/>
<comment type="function">
    <text evidence="4">Exhibits S-adenosyl-L-methionine-dependent methyltransferase activity.</text>
</comment>
<dbReference type="RefSeq" id="WP_021168435.1">
    <property type="nucleotide sequence ID" value="NZ_CTRP01000011.1"/>
</dbReference>
<dbReference type="NCBIfam" id="TIGR00027">
    <property type="entry name" value="mthyl_TIGR00027"/>
    <property type="match status" value="1"/>
</dbReference>
<protein>
    <recommendedName>
        <fullName evidence="4">S-adenosyl-L-methionine-dependent methyltransferase</fullName>
        <ecNumber evidence="4">2.1.1.-</ecNumber>
    </recommendedName>
</protein>
<evidence type="ECO:0000313" key="6">
    <source>
        <dbReference type="Proteomes" id="UP000049855"/>
    </source>
</evidence>
<name>A0A0U1KZD8_9FIRM</name>
<dbReference type="Pfam" id="PF04072">
    <property type="entry name" value="LCM"/>
    <property type="match status" value="1"/>
</dbReference>
<dbReference type="PANTHER" id="PTHR43619">
    <property type="entry name" value="S-ADENOSYL-L-METHIONINE-DEPENDENT METHYLTRANSFERASE YKTD-RELATED"/>
    <property type="match status" value="1"/>
</dbReference>
<accession>A0A0U1KZD8</accession>
<gene>
    <name evidence="5" type="ORF">SpAn4DRAFT_3206</name>
</gene>
<dbReference type="AlphaFoldDB" id="A0A0U1KZD8"/>